<evidence type="ECO:0000256" key="1">
    <source>
        <dbReference type="SAM" id="MobiDB-lite"/>
    </source>
</evidence>
<protein>
    <submittedName>
        <fullName evidence="2 3">Uncharacterized protein</fullName>
    </submittedName>
</protein>
<reference evidence="2" key="2">
    <citation type="submission" date="2010-07" db="EMBL/GenBank/DDBJ databases">
        <authorList>
            <consortium name="The Broad Institute Genome Sequencing Platform"/>
            <consortium name="Broad Institute Genome Sequencing Center for Infectious Disease"/>
            <person name="Ma L.-J."/>
            <person name="Dead R."/>
            <person name="Young S."/>
            <person name="Zeng Q."/>
            <person name="Koehrsen M."/>
            <person name="Alvarado L."/>
            <person name="Berlin A."/>
            <person name="Chapman S.B."/>
            <person name="Chen Z."/>
            <person name="Freedman E."/>
            <person name="Gellesch M."/>
            <person name="Goldberg J."/>
            <person name="Griggs A."/>
            <person name="Gujja S."/>
            <person name="Heilman E.R."/>
            <person name="Heiman D."/>
            <person name="Hepburn T."/>
            <person name="Howarth C."/>
            <person name="Jen D."/>
            <person name="Larson L."/>
            <person name="Mehta T."/>
            <person name="Neiman D."/>
            <person name="Pearson M."/>
            <person name="Roberts A."/>
            <person name="Saif S."/>
            <person name="Shea T."/>
            <person name="Shenoy N."/>
            <person name="Sisk P."/>
            <person name="Stolte C."/>
            <person name="Sykes S."/>
            <person name="Walk T."/>
            <person name="White J."/>
            <person name="Yandava C."/>
            <person name="Haas B."/>
            <person name="Nusbaum C."/>
            <person name="Birren B."/>
        </authorList>
    </citation>
    <scope>NUCLEOTIDE SEQUENCE</scope>
    <source>
        <strain evidence="2">R3-111a-1</strain>
    </source>
</reference>
<reference evidence="2" key="3">
    <citation type="submission" date="2010-09" db="EMBL/GenBank/DDBJ databases">
        <title>Annotation of Gaeumannomyces graminis var. tritici R3-111a-1.</title>
        <authorList>
            <consortium name="The Broad Institute Genome Sequencing Platform"/>
            <person name="Ma L.-J."/>
            <person name="Dead R."/>
            <person name="Young S.K."/>
            <person name="Zeng Q."/>
            <person name="Gargeya S."/>
            <person name="Fitzgerald M."/>
            <person name="Haas B."/>
            <person name="Abouelleil A."/>
            <person name="Alvarado L."/>
            <person name="Arachchi H.M."/>
            <person name="Berlin A."/>
            <person name="Brown A."/>
            <person name="Chapman S.B."/>
            <person name="Chen Z."/>
            <person name="Dunbar C."/>
            <person name="Freedman E."/>
            <person name="Gearin G."/>
            <person name="Gellesch M."/>
            <person name="Goldberg J."/>
            <person name="Griggs A."/>
            <person name="Gujja S."/>
            <person name="Heiman D."/>
            <person name="Howarth C."/>
            <person name="Larson L."/>
            <person name="Lui A."/>
            <person name="MacDonald P.J.P."/>
            <person name="Mehta T."/>
            <person name="Montmayeur A."/>
            <person name="Murphy C."/>
            <person name="Neiman D."/>
            <person name="Pearson M."/>
            <person name="Priest M."/>
            <person name="Roberts A."/>
            <person name="Saif S."/>
            <person name="Shea T."/>
            <person name="Shenoy N."/>
            <person name="Sisk P."/>
            <person name="Stolte C."/>
            <person name="Sykes S."/>
            <person name="Yandava C."/>
            <person name="Wortman J."/>
            <person name="Nusbaum C."/>
            <person name="Birren B."/>
        </authorList>
    </citation>
    <scope>NUCLEOTIDE SEQUENCE</scope>
    <source>
        <strain evidence="2">R3-111a-1</strain>
    </source>
</reference>
<dbReference type="GeneID" id="20350620"/>
<dbReference type="EnsemblFungi" id="EJT73318">
    <property type="protein sequence ID" value="EJT73318"/>
    <property type="gene ID" value="GGTG_10162"/>
</dbReference>
<accession>J3P9I2</accession>
<dbReference type="EMBL" id="GL385399">
    <property type="protein sequence ID" value="EJT73318.1"/>
    <property type="molecule type" value="Genomic_DNA"/>
</dbReference>
<evidence type="ECO:0000313" key="2">
    <source>
        <dbReference type="EMBL" id="EJT73318.1"/>
    </source>
</evidence>
<dbReference type="HOGENOM" id="CLU_2320530_0_0_1"/>
<evidence type="ECO:0000313" key="3">
    <source>
        <dbReference type="EnsemblFungi" id="EJT73318"/>
    </source>
</evidence>
<dbReference type="AlphaFoldDB" id="J3P9I2"/>
<keyword evidence="4" id="KW-1185">Reference proteome</keyword>
<gene>
    <name evidence="3" type="primary">20350620</name>
    <name evidence="2" type="ORF">GGTG_10162</name>
</gene>
<proteinExistence type="predicted"/>
<reference evidence="3" key="5">
    <citation type="submission" date="2018-04" db="UniProtKB">
        <authorList>
            <consortium name="EnsemblFungi"/>
        </authorList>
    </citation>
    <scope>IDENTIFICATION</scope>
    <source>
        <strain evidence="3">R3-111a-1</strain>
    </source>
</reference>
<name>J3P9I2_GAET3</name>
<dbReference type="VEuPathDB" id="FungiDB:GGTG_10162"/>
<dbReference type="RefSeq" id="XP_009226292.1">
    <property type="nucleotide sequence ID" value="XM_009228028.1"/>
</dbReference>
<organism evidence="2">
    <name type="scientific">Gaeumannomyces tritici (strain R3-111a-1)</name>
    <name type="common">Wheat and barley take-all root rot fungus</name>
    <name type="synonym">Gaeumannomyces graminis var. tritici</name>
    <dbReference type="NCBI Taxonomy" id="644352"/>
    <lineage>
        <taxon>Eukaryota</taxon>
        <taxon>Fungi</taxon>
        <taxon>Dikarya</taxon>
        <taxon>Ascomycota</taxon>
        <taxon>Pezizomycotina</taxon>
        <taxon>Sordariomycetes</taxon>
        <taxon>Sordariomycetidae</taxon>
        <taxon>Magnaporthales</taxon>
        <taxon>Magnaporthaceae</taxon>
        <taxon>Gaeumannomyces</taxon>
    </lineage>
</organism>
<sequence length="99" mass="10416">MGRDASEWSALPLVGAARAVGWAWWMGPTDGLRQGSLLPSRLQPSPAASMTPAGAGLCSVGRPQGSGQGCHVPHRRVPQGSRDVGRLFSPEPRTMQNSL</sequence>
<evidence type="ECO:0000313" key="4">
    <source>
        <dbReference type="Proteomes" id="UP000006039"/>
    </source>
</evidence>
<dbReference type="Proteomes" id="UP000006039">
    <property type="component" value="Unassembled WGS sequence"/>
</dbReference>
<reference evidence="4" key="1">
    <citation type="submission" date="2010-07" db="EMBL/GenBank/DDBJ databases">
        <title>The genome sequence of Gaeumannomyces graminis var. tritici strain R3-111a-1.</title>
        <authorList>
            <consortium name="The Broad Institute Genome Sequencing Platform"/>
            <person name="Ma L.-J."/>
            <person name="Dead R."/>
            <person name="Young S."/>
            <person name="Zeng Q."/>
            <person name="Koehrsen M."/>
            <person name="Alvarado L."/>
            <person name="Berlin A."/>
            <person name="Chapman S.B."/>
            <person name="Chen Z."/>
            <person name="Freedman E."/>
            <person name="Gellesch M."/>
            <person name="Goldberg J."/>
            <person name="Griggs A."/>
            <person name="Gujja S."/>
            <person name="Heilman E.R."/>
            <person name="Heiman D."/>
            <person name="Hepburn T."/>
            <person name="Howarth C."/>
            <person name="Jen D."/>
            <person name="Larson L."/>
            <person name="Mehta T."/>
            <person name="Neiman D."/>
            <person name="Pearson M."/>
            <person name="Roberts A."/>
            <person name="Saif S."/>
            <person name="Shea T."/>
            <person name="Shenoy N."/>
            <person name="Sisk P."/>
            <person name="Stolte C."/>
            <person name="Sykes S."/>
            <person name="Walk T."/>
            <person name="White J."/>
            <person name="Yandava C."/>
            <person name="Haas B."/>
            <person name="Nusbaum C."/>
            <person name="Birren B."/>
        </authorList>
    </citation>
    <scope>NUCLEOTIDE SEQUENCE [LARGE SCALE GENOMIC DNA]</scope>
    <source>
        <strain evidence="4">R3-111a-1</strain>
    </source>
</reference>
<feature type="region of interest" description="Disordered" evidence="1">
    <location>
        <begin position="36"/>
        <end position="99"/>
    </location>
</feature>
<reference evidence="3" key="4">
    <citation type="journal article" date="2015" name="G3 (Bethesda)">
        <title>Genome sequences of three phytopathogenic species of the Magnaporthaceae family of fungi.</title>
        <authorList>
            <person name="Okagaki L.H."/>
            <person name="Nunes C.C."/>
            <person name="Sailsbery J."/>
            <person name="Clay B."/>
            <person name="Brown D."/>
            <person name="John T."/>
            <person name="Oh Y."/>
            <person name="Young N."/>
            <person name="Fitzgerald M."/>
            <person name="Haas B.J."/>
            <person name="Zeng Q."/>
            <person name="Young S."/>
            <person name="Adiconis X."/>
            <person name="Fan L."/>
            <person name="Levin J.Z."/>
            <person name="Mitchell T.K."/>
            <person name="Okubara P.A."/>
            <person name="Farman M.L."/>
            <person name="Kohn L.M."/>
            <person name="Birren B."/>
            <person name="Ma L.-J."/>
            <person name="Dean R.A."/>
        </authorList>
    </citation>
    <scope>NUCLEOTIDE SEQUENCE</scope>
    <source>
        <strain evidence="3">R3-111a-1</strain>
    </source>
</reference>